<keyword evidence="3" id="KW-1185">Reference proteome</keyword>
<protein>
    <recommendedName>
        <fullName evidence="4">Serine/threonine protein kinase</fullName>
    </recommendedName>
</protein>
<feature type="compositionally biased region" description="Basic and acidic residues" evidence="1">
    <location>
        <begin position="271"/>
        <end position="284"/>
    </location>
</feature>
<name>A0ABN0WRV5_9BACI</name>
<organism evidence="2 3">
    <name type="scientific">Bacillus carboniphilus</name>
    <dbReference type="NCBI Taxonomy" id="86663"/>
    <lineage>
        <taxon>Bacteria</taxon>
        <taxon>Bacillati</taxon>
        <taxon>Bacillota</taxon>
        <taxon>Bacilli</taxon>
        <taxon>Bacillales</taxon>
        <taxon>Bacillaceae</taxon>
        <taxon>Bacillus</taxon>
    </lineage>
</organism>
<evidence type="ECO:0000313" key="2">
    <source>
        <dbReference type="EMBL" id="GAA0345175.1"/>
    </source>
</evidence>
<dbReference type="InterPro" id="IPR011009">
    <property type="entry name" value="Kinase-like_dom_sf"/>
</dbReference>
<sequence length="291" mass="33972">MGKKKFKCESIQKQVNKIQIQGFEDVDVSVVNKSDLEMIGKGRQGAVFKVNHKMVVKVYGDIVDCEREYYAMSLGKKTQLLPKIFCKGENFIVMEMVGGVDLREYLQSQPLTKELSYELIKLLITFKKIGYERIDHHKRQIYLQEDGSLKVIDVGRTVWRNRTYPYPRKLLTSLGEYKNTFLEHVKELAPRLYTEWEYYMHLDEVSREMYHQLQNKSVDIDSISQKTGTLLTSTNAKSLYKGLVGLVRKTIKEERKLEQEKAIKSKIKGKMIGDTEQRAKDQKVKEKKSKK</sequence>
<evidence type="ECO:0008006" key="4">
    <source>
        <dbReference type="Google" id="ProtNLM"/>
    </source>
</evidence>
<accession>A0ABN0WRV5</accession>
<dbReference type="EMBL" id="BAAADJ010000063">
    <property type="protein sequence ID" value="GAA0345175.1"/>
    <property type="molecule type" value="Genomic_DNA"/>
</dbReference>
<dbReference type="RefSeq" id="WP_343803170.1">
    <property type="nucleotide sequence ID" value="NZ_BAAADJ010000063.1"/>
</dbReference>
<dbReference type="SUPFAM" id="SSF56112">
    <property type="entry name" value="Protein kinase-like (PK-like)"/>
    <property type="match status" value="1"/>
</dbReference>
<dbReference type="Gene3D" id="1.10.510.10">
    <property type="entry name" value="Transferase(Phosphotransferase) domain 1"/>
    <property type="match status" value="1"/>
</dbReference>
<dbReference type="Proteomes" id="UP001500782">
    <property type="component" value="Unassembled WGS sequence"/>
</dbReference>
<feature type="region of interest" description="Disordered" evidence="1">
    <location>
        <begin position="268"/>
        <end position="291"/>
    </location>
</feature>
<reference evidence="2 3" key="1">
    <citation type="journal article" date="2019" name="Int. J. Syst. Evol. Microbiol.">
        <title>The Global Catalogue of Microorganisms (GCM) 10K type strain sequencing project: providing services to taxonomists for standard genome sequencing and annotation.</title>
        <authorList>
            <consortium name="The Broad Institute Genomics Platform"/>
            <consortium name="The Broad Institute Genome Sequencing Center for Infectious Disease"/>
            <person name="Wu L."/>
            <person name="Ma J."/>
        </authorList>
    </citation>
    <scope>NUCLEOTIDE SEQUENCE [LARGE SCALE GENOMIC DNA]</scope>
    <source>
        <strain evidence="2 3">JCM 9731</strain>
    </source>
</reference>
<evidence type="ECO:0000256" key="1">
    <source>
        <dbReference type="SAM" id="MobiDB-lite"/>
    </source>
</evidence>
<gene>
    <name evidence="2" type="ORF">GCM10008967_39510</name>
</gene>
<comment type="caution">
    <text evidence="2">The sequence shown here is derived from an EMBL/GenBank/DDBJ whole genome shotgun (WGS) entry which is preliminary data.</text>
</comment>
<proteinExistence type="predicted"/>
<evidence type="ECO:0000313" key="3">
    <source>
        <dbReference type="Proteomes" id="UP001500782"/>
    </source>
</evidence>